<dbReference type="Proteomes" id="UP000324222">
    <property type="component" value="Unassembled WGS sequence"/>
</dbReference>
<dbReference type="AlphaFoldDB" id="A0A5B7EA35"/>
<evidence type="ECO:0000313" key="2">
    <source>
        <dbReference type="Proteomes" id="UP000324222"/>
    </source>
</evidence>
<keyword evidence="2" id="KW-1185">Reference proteome</keyword>
<gene>
    <name evidence="1" type="ORF">E2C01_024338</name>
</gene>
<sequence>MCGLKYAVYLQTLEIVQDYSALQEFTNLANRVQLCPSETQSVLVLGMSLSSLCLWAGREVKNREVPLTHHLHHSLRPVLSDRRRVICLLPALAPKICHTSSPLHPLLLPDSQAPPDVTLIVC</sequence>
<comment type="caution">
    <text evidence="1">The sequence shown here is derived from an EMBL/GenBank/DDBJ whole genome shotgun (WGS) entry which is preliminary data.</text>
</comment>
<dbReference type="EMBL" id="VSRR010002361">
    <property type="protein sequence ID" value="MPC31060.1"/>
    <property type="molecule type" value="Genomic_DNA"/>
</dbReference>
<organism evidence="1 2">
    <name type="scientific">Portunus trituberculatus</name>
    <name type="common">Swimming crab</name>
    <name type="synonym">Neptunus trituberculatus</name>
    <dbReference type="NCBI Taxonomy" id="210409"/>
    <lineage>
        <taxon>Eukaryota</taxon>
        <taxon>Metazoa</taxon>
        <taxon>Ecdysozoa</taxon>
        <taxon>Arthropoda</taxon>
        <taxon>Crustacea</taxon>
        <taxon>Multicrustacea</taxon>
        <taxon>Malacostraca</taxon>
        <taxon>Eumalacostraca</taxon>
        <taxon>Eucarida</taxon>
        <taxon>Decapoda</taxon>
        <taxon>Pleocyemata</taxon>
        <taxon>Brachyura</taxon>
        <taxon>Eubrachyura</taxon>
        <taxon>Portunoidea</taxon>
        <taxon>Portunidae</taxon>
        <taxon>Portuninae</taxon>
        <taxon>Portunus</taxon>
    </lineage>
</organism>
<name>A0A5B7EA35_PORTR</name>
<evidence type="ECO:0000313" key="1">
    <source>
        <dbReference type="EMBL" id="MPC31060.1"/>
    </source>
</evidence>
<accession>A0A5B7EA35</accession>
<protein>
    <submittedName>
        <fullName evidence="1">Uncharacterized protein</fullName>
    </submittedName>
</protein>
<reference evidence="1 2" key="1">
    <citation type="submission" date="2019-05" db="EMBL/GenBank/DDBJ databases">
        <title>Another draft genome of Portunus trituberculatus and its Hox gene families provides insights of decapod evolution.</title>
        <authorList>
            <person name="Jeong J.-H."/>
            <person name="Song I."/>
            <person name="Kim S."/>
            <person name="Choi T."/>
            <person name="Kim D."/>
            <person name="Ryu S."/>
            <person name="Kim W."/>
        </authorList>
    </citation>
    <scope>NUCLEOTIDE SEQUENCE [LARGE SCALE GENOMIC DNA]</scope>
    <source>
        <tissue evidence="1">Muscle</tissue>
    </source>
</reference>
<proteinExistence type="predicted"/>